<dbReference type="CDD" id="cd00158">
    <property type="entry name" value="RHOD"/>
    <property type="match status" value="1"/>
</dbReference>
<evidence type="ECO:0000259" key="1">
    <source>
        <dbReference type="PROSITE" id="PS50206"/>
    </source>
</evidence>
<dbReference type="AlphaFoldDB" id="A0ABD3SRZ5"/>
<keyword evidence="3" id="KW-1185">Reference proteome</keyword>
<dbReference type="PROSITE" id="PS50206">
    <property type="entry name" value="RHODANESE_3"/>
    <property type="match status" value="1"/>
</dbReference>
<reference evidence="2 3" key="1">
    <citation type="submission" date="2024-10" db="EMBL/GenBank/DDBJ databases">
        <title>Updated reference genomes for cyclostephanoid diatoms.</title>
        <authorList>
            <person name="Roberts W.R."/>
            <person name="Alverson A.J."/>
        </authorList>
    </citation>
    <scope>NUCLEOTIDE SEQUENCE [LARGE SCALE GENOMIC DNA]</scope>
    <source>
        <strain evidence="2 3">AJA228-03</strain>
    </source>
</reference>
<organism evidence="2 3">
    <name type="scientific">Cyclostephanos tholiformis</name>
    <dbReference type="NCBI Taxonomy" id="382380"/>
    <lineage>
        <taxon>Eukaryota</taxon>
        <taxon>Sar</taxon>
        <taxon>Stramenopiles</taxon>
        <taxon>Ochrophyta</taxon>
        <taxon>Bacillariophyta</taxon>
        <taxon>Coscinodiscophyceae</taxon>
        <taxon>Thalassiosirophycidae</taxon>
        <taxon>Stephanodiscales</taxon>
        <taxon>Stephanodiscaceae</taxon>
        <taxon>Cyclostephanos</taxon>
    </lineage>
</organism>
<gene>
    <name evidence="2" type="ORF">ACHAXA_003103</name>
</gene>
<accession>A0ABD3SRZ5</accession>
<dbReference type="Pfam" id="PF00581">
    <property type="entry name" value="Rhodanese"/>
    <property type="match status" value="1"/>
</dbReference>
<dbReference type="InterPro" id="IPR036873">
    <property type="entry name" value="Rhodanese-like_dom_sf"/>
</dbReference>
<dbReference type="EMBL" id="JALLPB020000004">
    <property type="protein sequence ID" value="KAL3827369.1"/>
    <property type="molecule type" value="Genomic_DNA"/>
</dbReference>
<sequence>MSTETTPEPTKAGVSSPDELRDFVSKAGSRLLVVDLRHPDPNVEPDDVESLEVAGFPKDKYRPRAVNLPWSRENHSMELPNVDLNTPIITHCGAGGRGQEAKDFLTKNGFTNVLNGGGPKVKACWAEYGSK</sequence>
<comment type="caution">
    <text evidence="2">The sequence shown here is derived from an EMBL/GenBank/DDBJ whole genome shotgun (WGS) entry which is preliminary data.</text>
</comment>
<protein>
    <recommendedName>
        <fullName evidence="1">Rhodanese domain-containing protein</fullName>
    </recommendedName>
</protein>
<dbReference type="SUPFAM" id="SSF52821">
    <property type="entry name" value="Rhodanese/Cell cycle control phosphatase"/>
    <property type="match status" value="1"/>
</dbReference>
<evidence type="ECO:0000313" key="3">
    <source>
        <dbReference type="Proteomes" id="UP001530377"/>
    </source>
</evidence>
<dbReference type="Proteomes" id="UP001530377">
    <property type="component" value="Unassembled WGS sequence"/>
</dbReference>
<proteinExistence type="predicted"/>
<feature type="domain" description="Rhodanese" evidence="1">
    <location>
        <begin position="63"/>
        <end position="122"/>
    </location>
</feature>
<evidence type="ECO:0000313" key="2">
    <source>
        <dbReference type="EMBL" id="KAL3827369.1"/>
    </source>
</evidence>
<dbReference type="InterPro" id="IPR001763">
    <property type="entry name" value="Rhodanese-like_dom"/>
</dbReference>
<dbReference type="Gene3D" id="3.40.250.10">
    <property type="entry name" value="Rhodanese-like domain"/>
    <property type="match status" value="1"/>
</dbReference>
<name>A0ABD3SRZ5_9STRA</name>